<keyword evidence="1" id="KW-0472">Membrane</keyword>
<feature type="transmembrane region" description="Helical" evidence="1">
    <location>
        <begin position="43"/>
        <end position="62"/>
    </location>
</feature>
<accession>A0A8S5UP30</accession>
<feature type="transmembrane region" description="Helical" evidence="1">
    <location>
        <begin position="20"/>
        <end position="37"/>
    </location>
</feature>
<reference evidence="2" key="1">
    <citation type="journal article" date="2021" name="Proc. Natl. Acad. Sci. U.S.A.">
        <title>A Catalog of Tens of Thousands of Viruses from Human Metagenomes Reveals Hidden Associations with Chronic Diseases.</title>
        <authorList>
            <person name="Tisza M.J."/>
            <person name="Buck C.B."/>
        </authorList>
    </citation>
    <scope>NUCLEOTIDE SEQUENCE</scope>
    <source>
        <strain evidence="2">CtG4L18</strain>
    </source>
</reference>
<sequence>MLFSSFSSIKLRKLKFLSKLLHSYLLICFSLCFSSTFNLTKELMTLIVILLLQLSLRTFHLCHNYISLRLLPLLHQNF</sequence>
<protein>
    <submittedName>
        <fullName evidence="2">Uncharacterized protein</fullName>
    </submittedName>
</protein>
<keyword evidence="1" id="KW-1133">Transmembrane helix</keyword>
<dbReference type="EMBL" id="BK016114">
    <property type="protein sequence ID" value="DAF96162.1"/>
    <property type="molecule type" value="Genomic_DNA"/>
</dbReference>
<organism evidence="2">
    <name type="scientific">Podoviridae sp. ctG4L18</name>
    <dbReference type="NCBI Taxonomy" id="2825234"/>
    <lineage>
        <taxon>Viruses</taxon>
        <taxon>Duplodnaviria</taxon>
        <taxon>Heunggongvirae</taxon>
        <taxon>Uroviricota</taxon>
        <taxon>Caudoviricetes</taxon>
    </lineage>
</organism>
<name>A0A8S5UP30_9CAUD</name>
<evidence type="ECO:0000313" key="2">
    <source>
        <dbReference type="EMBL" id="DAF96162.1"/>
    </source>
</evidence>
<proteinExistence type="predicted"/>
<keyword evidence="1" id="KW-0812">Transmembrane</keyword>
<evidence type="ECO:0000256" key="1">
    <source>
        <dbReference type="SAM" id="Phobius"/>
    </source>
</evidence>